<evidence type="ECO:0000313" key="8">
    <source>
        <dbReference type="EMBL" id="RIA54990.1"/>
    </source>
</evidence>
<evidence type="ECO:0000256" key="2">
    <source>
        <dbReference type="ARBA" id="ARBA00022448"/>
    </source>
</evidence>
<dbReference type="GO" id="GO:0022857">
    <property type="term" value="F:transmembrane transporter activity"/>
    <property type="evidence" value="ECO:0007669"/>
    <property type="project" value="InterPro"/>
</dbReference>
<feature type="transmembrane region" description="Helical" evidence="6">
    <location>
        <begin position="302"/>
        <end position="320"/>
    </location>
</feature>
<dbReference type="RefSeq" id="WP_119059955.1">
    <property type="nucleotide sequence ID" value="NZ_QXDF01000001.1"/>
</dbReference>
<evidence type="ECO:0000256" key="6">
    <source>
        <dbReference type="SAM" id="Phobius"/>
    </source>
</evidence>
<accession>A0A397Q0E7</accession>
<comment type="caution">
    <text evidence="8">The sequence shown here is derived from an EMBL/GenBank/DDBJ whole genome shotgun (WGS) entry which is preliminary data.</text>
</comment>
<feature type="transmembrane region" description="Helical" evidence="6">
    <location>
        <begin position="273"/>
        <end position="295"/>
    </location>
</feature>
<dbReference type="Gene3D" id="1.20.1250.20">
    <property type="entry name" value="MFS general substrate transporter like domains"/>
    <property type="match status" value="1"/>
</dbReference>
<feature type="transmembrane region" description="Helical" evidence="6">
    <location>
        <begin position="179"/>
        <end position="202"/>
    </location>
</feature>
<dbReference type="InterPro" id="IPR036259">
    <property type="entry name" value="MFS_trans_sf"/>
</dbReference>
<dbReference type="Proteomes" id="UP000266273">
    <property type="component" value="Unassembled WGS sequence"/>
</dbReference>
<dbReference type="PANTHER" id="PTHR23519:SF1">
    <property type="entry name" value="AUTOPHAGY-RELATED PROTEIN 22"/>
    <property type="match status" value="1"/>
</dbReference>
<feature type="transmembrane region" description="Helical" evidence="6">
    <location>
        <begin position="103"/>
        <end position="125"/>
    </location>
</feature>
<dbReference type="InterPro" id="IPR024671">
    <property type="entry name" value="Atg22-like"/>
</dbReference>
<dbReference type="Pfam" id="PF11700">
    <property type="entry name" value="ATG22"/>
    <property type="match status" value="2"/>
</dbReference>
<feature type="transmembrane region" description="Helical" evidence="6">
    <location>
        <begin position="146"/>
        <end position="167"/>
    </location>
</feature>
<evidence type="ECO:0000256" key="5">
    <source>
        <dbReference type="ARBA" id="ARBA00023136"/>
    </source>
</evidence>
<dbReference type="InterPro" id="IPR020846">
    <property type="entry name" value="MFS_dom"/>
</dbReference>
<keyword evidence="9" id="KW-1185">Reference proteome</keyword>
<comment type="subcellular location">
    <subcellularLocation>
        <location evidence="1">Endomembrane system</location>
        <topology evidence="1">Multi-pass membrane protein</topology>
    </subcellularLocation>
</comment>
<evidence type="ECO:0000256" key="3">
    <source>
        <dbReference type="ARBA" id="ARBA00022692"/>
    </source>
</evidence>
<gene>
    <name evidence="8" type="ORF">BXY53_0040</name>
</gene>
<feature type="transmembrane region" description="Helical" evidence="6">
    <location>
        <begin position="365"/>
        <end position="386"/>
    </location>
</feature>
<organism evidence="8 9">
    <name type="scientific">Dichotomicrobium thermohalophilum</name>
    <dbReference type="NCBI Taxonomy" id="933063"/>
    <lineage>
        <taxon>Bacteria</taxon>
        <taxon>Pseudomonadati</taxon>
        <taxon>Pseudomonadota</taxon>
        <taxon>Alphaproteobacteria</taxon>
        <taxon>Hyphomicrobiales</taxon>
        <taxon>Hyphomicrobiaceae</taxon>
        <taxon>Dichotomicrobium</taxon>
    </lineage>
</organism>
<proteinExistence type="predicted"/>
<dbReference type="GO" id="GO:0012505">
    <property type="term" value="C:endomembrane system"/>
    <property type="evidence" value="ECO:0007669"/>
    <property type="project" value="UniProtKB-SubCell"/>
</dbReference>
<feature type="transmembrane region" description="Helical" evidence="6">
    <location>
        <begin position="326"/>
        <end position="344"/>
    </location>
</feature>
<keyword evidence="3 6" id="KW-0812">Transmembrane</keyword>
<name>A0A397Q0E7_9HYPH</name>
<feature type="transmembrane region" description="Helical" evidence="6">
    <location>
        <begin position="12"/>
        <end position="33"/>
    </location>
</feature>
<keyword evidence="5 6" id="KW-0472">Membrane</keyword>
<dbReference type="PANTHER" id="PTHR23519">
    <property type="entry name" value="AUTOPHAGY-RELATED PROTEIN 22"/>
    <property type="match status" value="1"/>
</dbReference>
<dbReference type="OrthoDB" id="9768783at2"/>
<feature type="transmembrane region" description="Helical" evidence="6">
    <location>
        <begin position="237"/>
        <end position="261"/>
    </location>
</feature>
<keyword evidence="2" id="KW-0813">Transport</keyword>
<dbReference type="SUPFAM" id="SSF103473">
    <property type="entry name" value="MFS general substrate transporter"/>
    <property type="match status" value="1"/>
</dbReference>
<evidence type="ECO:0000256" key="1">
    <source>
        <dbReference type="ARBA" id="ARBA00004127"/>
    </source>
</evidence>
<reference evidence="8 9" key="1">
    <citation type="submission" date="2018-08" db="EMBL/GenBank/DDBJ databases">
        <title>Genomic Encyclopedia of Archaeal and Bacterial Type Strains, Phase II (KMG-II): from individual species to whole genera.</title>
        <authorList>
            <person name="Goeker M."/>
        </authorList>
    </citation>
    <scope>NUCLEOTIDE SEQUENCE [LARGE SCALE GENOMIC DNA]</scope>
    <source>
        <strain evidence="8 9">DSM 5002</strain>
    </source>
</reference>
<dbReference type="InterPro" id="IPR050495">
    <property type="entry name" value="ATG22/LtaA_families"/>
</dbReference>
<dbReference type="PROSITE" id="PS50850">
    <property type="entry name" value="MFS"/>
    <property type="match status" value="1"/>
</dbReference>
<protein>
    <submittedName>
        <fullName evidence="8">UMF1 family MFS transporter</fullName>
    </submittedName>
</protein>
<evidence type="ECO:0000256" key="4">
    <source>
        <dbReference type="ARBA" id="ARBA00022989"/>
    </source>
</evidence>
<feature type="transmembrane region" description="Helical" evidence="6">
    <location>
        <begin position="79"/>
        <end position="97"/>
    </location>
</feature>
<sequence>MADTKGMVAWAIYDWSHNAFGTVVLTFVFSAYFTRQIAPDTTTGTALWGNTVGIATFIVAVLAPFLGALADKKGRLKPWVAAFTLLCAAATAGLWFVKPSPESLVLALALVGVGTLGAHLAFIFYNAMLPHLVPPGRQGGWSGWGWGLGYFGGLACLTAIWFGFLGADPVFVLPNETGMQVRAACLFTAGWLVFFSLPLILITPDAAATGVPLREAVRKGLVRLGRTVRQILRCRPLFRFFVAHMLYIDALAAVFVMGGVFAGGTVGMDAQQVLLFGIALNISAGVGAFVFAVISHLLSSRTAILLGLVGLMSSALGMLYTSDVLMAFWLFGLLFGVFVGPVQAASRSFLAEIAPEKLRAQMFGFYALSGKATSFAGPLAVGWISYWTGSQVIGMSALLVFFTAGFALLLTVPNARQLAARISVFN</sequence>
<evidence type="ECO:0000313" key="9">
    <source>
        <dbReference type="Proteomes" id="UP000266273"/>
    </source>
</evidence>
<dbReference type="EMBL" id="QXDF01000001">
    <property type="protein sequence ID" value="RIA54990.1"/>
    <property type="molecule type" value="Genomic_DNA"/>
</dbReference>
<feature type="domain" description="Major facilitator superfamily (MFS) profile" evidence="7">
    <location>
        <begin position="182"/>
        <end position="426"/>
    </location>
</feature>
<dbReference type="AlphaFoldDB" id="A0A397Q0E7"/>
<evidence type="ECO:0000259" key="7">
    <source>
        <dbReference type="PROSITE" id="PS50850"/>
    </source>
</evidence>
<feature type="transmembrane region" description="Helical" evidence="6">
    <location>
        <begin position="392"/>
        <end position="412"/>
    </location>
</feature>
<keyword evidence="4 6" id="KW-1133">Transmembrane helix</keyword>
<feature type="transmembrane region" description="Helical" evidence="6">
    <location>
        <begin position="45"/>
        <end position="67"/>
    </location>
</feature>